<dbReference type="EMBL" id="BSPT01000046">
    <property type="protein sequence ID" value="GLT06526.1"/>
    <property type="molecule type" value="Genomic_DNA"/>
</dbReference>
<evidence type="ECO:0008006" key="4">
    <source>
        <dbReference type="Google" id="ProtNLM"/>
    </source>
</evidence>
<evidence type="ECO:0000313" key="3">
    <source>
        <dbReference type="Proteomes" id="UP001157117"/>
    </source>
</evidence>
<proteinExistence type="predicted"/>
<name>A0ABQ6EFE4_9SPHN</name>
<feature type="compositionally biased region" description="Basic and acidic residues" evidence="1">
    <location>
        <begin position="58"/>
        <end position="70"/>
    </location>
</feature>
<evidence type="ECO:0000313" key="2">
    <source>
        <dbReference type="EMBL" id="GLT06526.1"/>
    </source>
</evidence>
<dbReference type="RefSeq" id="WP_147182414.1">
    <property type="nucleotide sequence ID" value="NZ_BSPT01000046.1"/>
</dbReference>
<reference evidence="3" key="1">
    <citation type="journal article" date="2019" name="Int. J. Syst. Evol. Microbiol.">
        <title>The Global Catalogue of Microorganisms (GCM) 10K type strain sequencing project: providing services to taxonomists for standard genome sequencing and annotation.</title>
        <authorList>
            <consortium name="The Broad Institute Genomics Platform"/>
            <consortium name="The Broad Institute Genome Sequencing Center for Infectious Disease"/>
            <person name="Wu L."/>
            <person name="Ma J."/>
        </authorList>
    </citation>
    <scope>NUCLEOTIDE SEQUENCE [LARGE SCALE GENOMIC DNA]</scope>
    <source>
        <strain evidence="3">NBRC 109639</strain>
    </source>
</reference>
<evidence type="ECO:0000256" key="1">
    <source>
        <dbReference type="SAM" id="MobiDB-lite"/>
    </source>
</evidence>
<organism evidence="2 3">
    <name type="scientific">Sphingomonas psychrolutea</name>
    <dbReference type="NCBI Taxonomy" id="1259676"/>
    <lineage>
        <taxon>Bacteria</taxon>
        <taxon>Pseudomonadati</taxon>
        <taxon>Pseudomonadota</taxon>
        <taxon>Alphaproteobacteria</taxon>
        <taxon>Sphingomonadales</taxon>
        <taxon>Sphingomonadaceae</taxon>
        <taxon>Sphingomonas</taxon>
    </lineage>
</organism>
<gene>
    <name evidence="2" type="ORF">GCM10007926_34620</name>
</gene>
<feature type="region of interest" description="Disordered" evidence="1">
    <location>
        <begin position="58"/>
        <end position="92"/>
    </location>
</feature>
<accession>A0ABQ6EFE4</accession>
<sequence length="92" mass="10527">MNTDPATRRAIAQRAINRAKSRSTPIDEDPIFMALLDAWISGDIDMRTMRERYLDSLSLKEEQHRGRQPDQDEISLDDDVSEKRADGVNRGP</sequence>
<keyword evidence="3" id="KW-1185">Reference proteome</keyword>
<protein>
    <recommendedName>
        <fullName evidence="4">Antitoxin VbhA domain-containing protein</fullName>
    </recommendedName>
</protein>
<feature type="compositionally biased region" description="Basic and acidic residues" evidence="1">
    <location>
        <begin position="81"/>
        <end position="92"/>
    </location>
</feature>
<dbReference type="Proteomes" id="UP001157117">
    <property type="component" value="Unassembled WGS sequence"/>
</dbReference>
<comment type="caution">
    <text evidence="2">The sequence shown here is derived from an EMBL/GenBank/DDBJ whole genome shotgun (WGS) entry which is preliminary data.</text>
</comment>
<feature type="compositionally biased region" description="Acidic residues" evidence="1">
    <location>
        <begin position="71"/>
        <end position="80"/>
    </location>
</feature>